<evidence type="ECO:0008006" key="2">
    <source>
        <dbReference type="Google" id="ProtNLM"/>
    </source>
</evidence>
<accession>A0A6M3IUM4</accession>
<proteinExistence type="predicted"/>
<dbReference type="Gene3D" id="2.60.120.200">
    <property type="match status" value="1"/>
</dbReference>
<reference evidence="1" key="1">
    <citation type="submission" date="2020-03" db="EMBL/GenBank/DDBJ databases">
        <title>The deep terrestrial virosphere.</title>
        <authorList>
            <person name="Holmfeldt K."/>
            <person name="Nilsson E."/>
            <person name="Simone D."/>
            <person name="Lopez-Fernandez M."/>
            <person name="Wu X."/>
            <person name="de Brujin I."/>
            <person name="Lundin D."/>
            <person name="Andersson A."/>
            <person name="Bertilsson S."/>
            <person name="Dopson M."/>
        </authorList>
    </citation>
    <scope>NUCLEOTIDE SEQUENCE</scope>
    <source>
        <strain evidence="1">MM415B01022</strain>
    </source>
</reference>
<dbReference type="AlphaFoldDB" id="A0A6M3IUM4"/>
<organism evidence="1">
    <name type="scientific">viral metagenome</name>
    <dbReference type="NCBI Taxonomy" id="1070528"/>
    <lineage>
        <taxon>unclassified sequences</taxon>
        <taxon>metagenomes</taxon>
        <taxon>organismal metagenomes</taxon>
    </lineage>
</organism>
<dbReference type="SUPFAM" id="SSF49899">
    <property type="entry name" value="Concanavalin A-like lectins/glucanases"/>
    <property type="match status" value="1"/>
</dbReference>
<evidence type="ECO:0000313" key="1">
    <source>
        <dbReference type="EMBL" id="QJA60911.1"/>
    </source>
</evidence>
<protein>
    <recommendedName>
        <fullName evidence="2">Lectin/glucanase superfamily protein</fullName>
    </recommendedName>
</protein>
<sequence length="853" mass="90754">MKRKLFYVIALLCITTSLNAQTLTWKNYRLRLHQLTADTIAVTDAYVQYLTVDTVIVQKYYYQQEIGIVDSSTYWVSSTNDTLKLSMDQLKLYAIELEDDNVRVASLDTLGYAYFKRVGINVDPTKRLSISDGTDTFHQDIASDKWTLYNDAGTPLAIITADSVGNLIVVGDLAVNGGDITTTGDLTITPVGDDVLLDAGLTVGSTTQAGDNNLRVEGTSALVGAVTVTGNILPAVAGTPNIGSTSAEFGHVYIGDDKNIYFGLDQDALIGYNSTADNVSFTGKNLNMNGYYTTGQQNIADLAAGKTAYWFNGTTNYISKADDANLDMGLSDFTLIATFKTNSIATQAGNERRLTSKTTGSNGYELILSSTQTFGLRINIDNDLYAGSAFTGNLADDKQHTVAAVADRSANVSFYVDGNNFANVDISGNVATNLDNTGGFYIGRPEPAAVGHFVGSMAKNYVFNLALTAAEIRALSSDAAVPAKYTGASQTELMPNAIDRNFTGGATAWANVDLNAFDETTDLTITATAAAQYCTCPVASAPTTIGKYYTMTFDVANIVATWTIKSFDGTQTIGTVSANGTNQSLSWTATTTGGYRIVAVATTSSADFDNFTLRHTGCVFQGEPDGINRLQWSDKSGNELHGTVSGAIIVNPQRELFIANQEASDAAGARESAIWFGGTQSGNEKTTLAKIEASHSGAADDEKGQLKFYVNDTNDANAPTLAMTLDETAKLTVVGDLVITGDDLFMATNTAGYILRADATNYNPVKFDDSADLAGFLDDETGTGLAVFGTSPTFTTQITAPLGIFTTSGIQLPNTKTAPGPLTGQMYYQGLNNADADTLFVYNGTAWKVFISL</sequence>
<gene>
    <name evidence="1" type="ORF">MM415B01022_0001</name>
</gene>
<dbReference type="EMBL" id="MT141425">
    <property type="protein sequence ID" value="QJA60911.1"/>
    <property type="molecule type" value="Genomic_DNA"/>
</dbReference>
<name>A0A6M3IUM4_9ZZZZ</name>
<dbReference type="InterPro" id="IPR013320">
    <property type="entry name" value="ConA-like_dom_sf"/>
</dbReference>